<dbReference type="RefSeq" id="XP_034235241.1">
    <property type="nucleotide sequence ID" value="XM_034379350.1"/>
</dbReference>
<evidence type="ECO:0000256" key="3">
    <source>
        <dbReference type="ARBA" id="ARBA00022723"/>
    </source>
</evidence>
<dbReference type="InterPro" id="IPR013144">
    <property type="entry name" value="CRA_dom"/>
</dbReference>
<evidence type="ECO:0000256" key="5">
    <source>
        <dbReference type="ARBA" id="ARBA00022833"/>
    </source>
</evidence>
<dbReference type="GO" id="GO:0043161">
    <property type="term" value="P:proteasome-mediated ubiquitin-dependent protein catabolic process"/>
    <property type="evidence" value="ECO:0007669"/>
    <property type="project" value="InterPro"/>
</dbReference>
<feature type="domain" description="CTLH" evidence="7">
    <location>
        <begin position="153"/>
        <end position="210"/>
    </location>
</feature>
<reference evidence="10" key="1">
    <citation type="submission" date="2025-08" db="UniProtKB">
        <authorList>
            <consortium name="RefSeq"/>
        </authorList>
    </citation>
    <scope>IDENTIFICATION</scope>
    <source>
        <tissue evidence="10">Total insect</tissue>
    </source>
</reference>
<evidence type="ECO:0000259" key="7">
    <source>
        <dbReference type="PROSITE" id="PS50897"/>
    </source>
</evidence>
<dbReference type="AlphaFoldDB" id="A0A6P8YFI4"/>
<dbReference type="PANTHER" id="PTHR12170">
    <property type="entry name" value="MACROPHAGE ERYTHROBLAST ATTACHER-RELATED"/>
    <property type="match status" value="1"/>
</dbReference>
<proteinExistence type="predicted"/>
<evidence type="ECO:0000313" key="9">
    <source>
        <dbReference type="Proteomes" id="UP000515158"/>
    </source>
</evidence>
<accession>A0A6P8YFI4</accession>
<dbReference type="InterPro" id="IPR013083">
    <property type="entry name" value="Znf_RING/FYVE/PHD"/>
</dbReference>
<dbReference type="InterPro" id="IPR006595">
    <property type="entry name" value="CTLH_C"/>
</dbReference>
<evidence type="ECO:0000256" key="4">
    <source>
        <dbReference type="ARBA" id="ARBA00022771"/>
    </source>
</evidence>
<dbReference type="KEGG" id="tpal:117641756"/>
<dbReference type="PROSITE" id="PS50897">
    <property type="entry name" value="CTLH"/>
    <property type="match status" value="1"/>
</dbReference>
<dbReference type="FunFam" id="3.30.40.10:FF:000143">
    <property type="entry name" value="Regulator of gluconeogenesis Rmd5"/>
    <property type="match status" value="1"/>
</dbReference>
<gene>
    <name evidence="10" type="primary">LOC117641756</name>
</gene>
<keyword evidence="4 6" id="KW-0863">Zinc-finger</keyword>
<keyword evidence="5" id="KW-0862">Zinc</keyword>
<dbReference type="PROSITE" id="PS50896">
    <property type="entry name" value="LISH"/>
    <property type="match status" value="1"/>
</dbReference>
<dbReference type="InterPro" id="IPR024964">
    <property type="entry name" value="CTLH/CRA"/>
</dbReference>
<dbReference type="InterPro" id="IPR006594">
    <property type="entry name" value="LisH"/>
</dbReference>
<dbReference type="CTD" id="37382"/>
<evidence type="ECO:0000259" key="8">
    <source>
        <dbReference type="PROSITE" id="PS51867"/>
    </source>
</evidence>
<dbReference type="InParanoid" id="A0A6P8YFI4"/>
<sequence>MDACNAVEEEVDKILLKFTGIKEHADRVLSDITNHVESLKKEMDESPPDHELTAAQILIMKEALSKVRETVQRLAGDHRDIHTTICKLGRAIDRNFDSDFASVSREDVFGGFEQVLLLNRVICQHFYRHGMLDIAGELARESGLKSEEGHKEPFTELNNILDSLKERDLAPALAWAESHRDSLEAQNSSLEFKLHRLQFIGLIQEGASRQNEAIQYARTHFSQFVRRHEKEIQNLMGMFLYLPHGVNKSPYNHLLDPNLWSEIYDVFTRDACSLLGLSVDSPLSVCINAGCTALPALLKIKHLMQQRQVAGIWNGKDELPIEIDLGQENRYHSVFACPILRHPSSDSNPPMRLVCGHVISRDALNKLVSSNKLKCPYCPVEQNPSDARLIYF</sequence>
<dbReference type="Pfam" id="PF13445">
    <property type="entry name" value="zf-RING_UBOX"/>
    <property type="match status" value="1"/>
</dbReference>
<dbReference type="GO" id="GO:0005737">
    <property type="term" value="C:cytoplasm"/>
    <property type="evidence" value="ECO:0007669"/>
    <property type="project" value="UniProtKB-SubCell"/>
</dbReference>
<dbReference type="OrthoDB" id="1933281at2759"/>
<feature type="zinc finger region" description="RING-Gid-type" evidence="6">
    <location>
        <begin position="337"/>
        <end position="378"/>
    </location>
</feature>
<dbReference type="GO" id="GO:0008270">
    <property type="term" value="F:zinc ion binding"/>
    <property type="evidence" value="ECO:0007669"/>
    <property type="project" value="UniProtKB-KW"/>
</dbReference>
<dbReference type="GO" id="GO:0005634">
    <property type="term" value="C:nucleus"/>
    <property type="evidence" value="ECO:0007669"/>
    <property type="project" value="TreeGrafter"/>
</dbReference>
<organism evidence="10">
    <name type="scientific">Thrips palmi</name>
    <name type="common">Melon thrips</name>
    <dbReference type="NCBI Taxonomy" id="161013"/>
    <lineage>
        <taxon>Eukaryota</taxon>
        <taxon>Metazoa</taxon>
        <taxon>Ecdysozoa</taxon>
        <taxon>Arthropoda</taxon>
        <taxon>Hexapoda</taxon>
        <taxon>Insecta</taxon>
        <taxon>Pterygota</taxon>
        <taxon>Neoptera</taxon>
        <taxon>Paraneoptera</taxon>
        <taxon>Thysanoptera</taxon>
        <taxon>Terebrantia</taxon>
        <taxon>Thripoidea</taxon>
        <taxon>Thripidae</taxon>
        <taxon>Thrips</taxon>
    </lineage>
</organism>
<dbReference type="GO" id="GO:0034657">
    <property type="term" value="C:GID complex"/>
    <property type="evidence" value="ECO:0007669"/>
    <property type="project" value="TreeGrafter"/>
</dbReference>
<evidence type="ECO:0000256" key="2">
    <source>
        <dbReference type="ARBA" id="ARBA00022490"/>
    </source>
</evidence>
<protein>
    <submittedName>
        <fullName evidence="10">E3 ubiquitin-protein ligase RMND5A</fullName>
    </submittedName>
</protein>
<dbReference type="InterPro" id="IPR045098">
    <property type="entry name" value="Fyv10_fam"/>
</dbReference>
<name>A0A6P8YFI4_THRPL</name>
<evidence type="ECO:0000256" key="1">
    <source>
        <dbReference type="ARBA" id="ARBA00004496"/>
    </source>
</evidence>
<dbReference type="SMART" id="SM00668">
    <property type="entry name" value="CTLH"/>
    <property type="match status" value="1"/>
</dbReference>
<dbReference type="PANTHER" id="PTHR12170:SF3">
    <property type="entry name" value="GH10162P"/>
    <property type="match status" value="1"/>
</dbReference>
<keyword evidence="2" id="KW-0963">Cytoplasm</keyword>
<dbReference type="Proteomes" id="UP000515158">
    <property type="component" value="Unplaced"/>
</dbReference>
<feature type="domain" description="RING-Gid-type" evidence="8">
    <location>
        <begin position="337"/>
        <end position="378"/>
    </location>
</feature>
<dbReference type="Pfam" id="PF10607">
    <property type="entry name" value="CTLH"/>
    <property type="match status" value="1"/>
</dbReference>
<evidence type="ECO:0000313" key="10">
    <source>
        <dbReference type="RefSeq" id="XP_034235241.1"/>
    </source>
</evidence>
<dbReference type="SUPFAM" id="SSF57850">
    <property type="entry name" value="RING/U-box"/>
    <property type="match status" value="1"/>
</dbReference>
<dbReference type="InterPro" id="IPR027370">
    <property type="entry name" value="Znf-RING_euk"/>
</dbReference>
<dbReference type="InterPro" id="IPR044063">
    <property type="entry name" value="ZF_RING_GID"/>
</dbReference>
<dbReference type="FunCoup" id="A0A6P8YFI4">
    <property type="interactions" value="1544"/>
</dbReference>
<keyword evidence="3" id="KW-0479">Metal-binding</keyword>
<dbReference type="Gene3D" id="3.30.40.10">
    <property type="entry name" value="Zinc/RING finger domain, C3HC4 (zinc finger)"/>
    <property type="match status" value="1"/>
</dbReference>
<dbReference type="GeneID" id="117641756"/>
<dbReference type="SMART" id="SM00757">
    <property type="entry name" value="CRA"/>
    <property type="match status" value="1"/>
</dbReference>
<comment type="subcellular location">
    <subcellularLocation>
        <location evidence="1">Cytoplasm</location>
    </subcellularLocation>
</comment>
<keyword evidence="9" id="KW-1185">Reference proteome</keyword>
<evidence type="ECO:0000256" key="6">
    <source>
        <dbReference type="PROSITE-ProRule" id="PRU01215"/>
    </source>
</evidence>
<dbReference type="PROSITE" id="PS51867">
    <property type="entry name" value="ZF_RING_GID"/>
    <property type="match status" value="1"/>
</dbReference>
<dbReference type="GO" id="GO:0061630">
    <property type="term" value="F:ubiquitin protein ligase activity"/>
    <property type="evidence" value="ECO:0007669"/>
    <property type="project" value="InterPro"/>
</dbReference>